<feature type="compositionally biased region" description="Basic residues" evidence="1">
    <location>
        <begin position="123"/>
        <end position="138"/>
    </location>
</feature>
<organism evidence="2 3">
    <name type="scientific">Aspergillus coremiiformis</name>
    <dbReference type="NCBI Taxonomy" id="138285"/>
    <lineage>
        <taxon>Eukaryota</taxon>
        <taxon>Fungi</taxon>
        <taxon>Dikarya</taxon>
        <taxon>Ascomycota</taxon>
        <taxon>Pezizomycotina</taxon>
        <taxon>Eurotiomycetes</taxon>
        <taxon>Eurotiomycetidae</taxon>
        <taxon>Eurotiales</taxon>
        <taxon>Aspergillaceae</taxon>
        <taxon>Aspergillus</taxon>
        <taxon>Aspergillus subgen. Circumdati</taxon>
    </lineage>
</organism>
<feature type="compositionally biased region" description="Basic and acidic residues" evidence="1">
    <location>
        <begin position="194"/>
        <end position="220"/>
    </location>
</feature>
<feature type="compositionally biased region" description="Polar residues" evidence="1">
    <location>
        <begin position="106"/>
        <end position="115"/>
    </location>
</feature>
<feature type="compositionally biased region" description="Polar residues" evidence="1">
    <location>
        <begin position="221"/>
        <end position="232"/>
    </location>
</feature>
<reference evidence="3" key="1">
    <citation type="submission" date="2019-04" db="EMBL/GenBank/DDBJ databases">
        <title>Friends and foes A comparative genomics studyof 23 Aspergillus species from section Flavi.</title>
        <authorList>
            <consortium name="DOE Joint Genome Institute"/>
            <person name="Kjaerbolling I."/>
            <person name="Vesth T."/>
            <person name="Frisvad J.C."/>
            <person name="Nybo J.L."/>
            <person name="Theobald S."/>
            <person name="Kildgaard S."/>
            <person name="Isbrandt T."/>
            <person name="Kuo A."/>
            <person name="Sato A."/>
            <person name="Lyhne E.K."/>
            <person name="Kogle M.E."/>
            <person name="Wiebenga A."/>
            <person name="Kun R.S."/>
            <person name="Lubbers R.J."/>
            <person name="Makela M.R."/>
            <person name="Barry K."/>
            <person name="Chovatia M."/>
            <person name="Clum A."/>
            <person name="Daum C."/>
            <person name="Haridas S."/>
            <person name="He G."/>
            <person name="LaButti K."/>
            <person name="Lipzen A."/>
            <person name="Mondo S."/>
            <person name="Riley R."/>
            <person name="Salamov A."/>
            <person name="Simmons B.A."/>
            <person name="Magnuson J.K."/>
            <person name="Henrissat B."/>
            <person name="Mortensen U.H."/>
            <person name="Larsen T.O."/>
            <person name="Devries R.P."/>
            <person name="Grigoriev I.V."/>
            <person name="Machida M."/>
            <person name="Baker S.E."/>
            <person name="Andersen M.R."/>
        </authorList>
    </citation>
    <scope>NUCLEOTIDE SEQUENCE [LARGE SCALE GENOMIC DNA]</scope>
    <source>
        <strain evidence="3">CBS 553.77</strain>
    </source>
</reference>
<keyword evidence="3" id="KW-1185">Reference proteome</keyword>
<feature type="region of interest" description="Disordered" evidence="1">
    <location>
        <begin position="1"/>
        <end position="33"/>
    </location>
</feature>
<feature type="compositionally biased region" description="Pro residues" evidence="1">
    <location>
        <begin position="1"/>
        <end position="11"/>
    </location>
</feature>
<evidence type="ECO:0000313" key="2">
    <source>
        <dbReference type="EMBL" id="KAE8355238.1"/>
    </source>
</evidence>
<dbReference type="AlphaFoldDB" id="A0A5N6ZCQ4"/>
<protein>
    <submittedName>
        <fullName evidence="2">Uncharacterized protein</fullName>
    </submittedName>
</protein>
<dbReference type="Proteomes" id="UP000327118">
    <property type="component" value="Unassembled WGS sequence"/>
</dbReference>
<feature type="region of interest" description="Disordered" evidence="1">
    <location>
        <begin position="96"/>
        <end position="290"/>
    </location>
</feature>
<name>A0A5N6ZCQ4_9EURO</name>
<proteinExistence type="predicted"/>
<gene>
    <name evidence="2" type="ORF">BDV28DRAFT_155546</name>
</gene>
<sequence length="290" mass="32816">MSQTDPRPPLNPTVEDVNEAAAHTTNPTDRDSAHTELSWSEICAKHESVLSSHFQMLNLVQNNIKSNGDTYQMISGMMEKTNRLMTQFQVVKKRLGNVEKDPEKNSAPSQDQCAISMSSGRGSSKRRRSRSKERRKRPRGETDSMEESEGTGNMPGRAVRHAKRKRLDIMMSGHDEDVRNVTPVALETEDISEEVQRRLEIKEEQRSKRTSQPEKRKRDSLASTGSHSSLGSVANPKKRAKIGTSRDSMVDVPWKTSAEKKNLKSFVRDQRSDVGSSEERRGAKRQKRRS</sequence>
<accession>A0A5N6ZCQ4</accession>
<evidence type="ECO:0000313" key="3">
    <source>
        <dbReference type="Proteomes" id="UP000327118"/>
    </source>
</evidence>
<dbReference type="EMBL" id="ML739056">
    <property type="protein sequence ID" value="KAE8355238.1"/>
    <property type="molecule type" value="Genomic_DNA"/>
</dbReference>
<evidence type="ECO:0000256" key="1">
    <source>
        <dbReference type="SAM" id="MobiDB-lite"/>
    </source>
</evidence>
<dbReference type="OrthoDB" id="4509809at2759"/>
<feature type="compositionally biased region" description="Basic and acidic residues" evidence="1">
    <location>
        <begin position="257"/>
        <end position="281"/>
    </location>
</feature>